<evidence type="ECO:0000256" key="2">
    <source>
        <dbReference type="ARBA" id="ARBA00006680"/>
    </source>
</evidence>
<comment type="function">
    <text evidence="1">This subunit might be involved in maturation of a crRNA intermediate to its mature form.</text>
</comment>
<dbReference type="GO" id="GO:0051607">
    <property type="term" value="P:defense response to virus"/>
    <property type="evidence" value="ECO:0007669"/>
    <property type="project" value="UniProtKB-KW"/>
</dbReference>
<keyword evidence="5" id="KW-0051">Antiviral defense</keyword>
<feature type="domain" description="CRISPR type III-associated protein" evidence="7">
    <location>
        <begin position="4"/>
        <end position="301"/>
    </location>
</feature>
<evidence type="ECO:0000313" key="9">
    <source>
        <dbReference type="Proteomes" id="UP000002063"/>
    </source>
</evidence>
<gene>
    <name evidence="8" type="ordered locus">Metvu_1151</name>
</gene>
<proteinExistence type="inferred from homology"/>
<dbReference type="RefSeq" id="WP_015733229.1">
    <property type="nucleotide sequence ID" value="NC_013407.1"/>
</dbReference>
<accession>C9RHF7</accession>
<dbReference type="InterPro" id="IPR005537">
    <property type="entry name" value="RAMP_III_fam"/>
</dbReference>
<dbReference type="OrthoDB" id="86248at2157"/>
<dbReference type="eggNOG" id="arCOG03718">
    <property type="taxonomic scope" value="Archaea"/>
</dbReference>
<dbReference type="PANTHER" id="PTHR38007:SF1">
    <property type="entry name" value="CRISPR SYSTEM CMS PROTEIN CSM5"/>
    <property type="match status" value="1"/>
</dbReference>
<organism evidence="8 9">
    <name type="scientific">Methanocaldococcus vulcanius (strain ATCC 700851 / DSM 12094 / M7)</name>
    <name type="common">Methanococcus vulcanius</name>
    <dbReference type="NCBI Taxonomy" id="579137"/>
    <lineage>
        <taxon>Archaea</taxon>
        <taxon>Methanobacteriati</taxon>
        <taxon>Methanobacteriota</taxon>
        <taxon>Methanomada group</taxon>
        <taxon>Methanococci</taxon>
        <taxon>Methanococcales</taxon>
        <taxon>Methanocaldococcaceae</taxon>
        <taxon>Methanocaldococcus</taxon>
    </lineage>
</organism>
<reference evidence="8" key="1">
    <citation type="submission" date="2009-10" db="EMBL/GenBank/DDBJ databases">
        <title>Complete sequence of chromosome of Methanocaldococcus vulcanius M7.</title>
        <authorList>
            <consortium name="US DOE Joint Genome Institute"/>
            <person name="Lucas S."/>
            <person name="Copeland A."/>
            <person name="Lapidus A."/>
            <person name="Glavina del Rio T."/>
            <person name="Dalin E."/>
            <person name="Tice H."/>
            <person name="Bruce D."/>
            <person name="Goodwin L."/>
            <person name="Pitluck S."/>
            <person name="Lcollab F.I."/>
            <person name="Brettin T."/>
            <person name="Detter J.C."/>
            <person name="Han C."/>
            <person name="Tapia R."/>
            <person name="Kuske C.R."/>
            <person name="Schmutz J."/>
            <person name="Larimer F."/>
            <person name="Land M."/>
            <person name="Hauser L."/>
            <person name="Kyrpides N."/>
            <person name="Ovchinikova G."/>
            <person name="Sieprawska-Lupa M."/>
            <person name="Whitman W.B."/>
            <person name="Woyke T."/>
        </authorList>
    </citation>
    <scope>NUCLEOTIDE SEQUENCE [LARGE SCALE GENOMIC DNA]</scope>
    <source>
        <strain evidence="8">M7</strain>
    </source>
</reference>
<evidence type="ECO:0000256" key="5">
    <source>
        <dbReference type="ARBA" id="ARBA00023118"/>
    </source>
</evidence>
<name>C9RHF7_METVM</name>
<keyword evidence="9" id="KW-1185">Reference proteome</keyword>
<dbReference type="AlphaFoldDB" id="C9RHF7"/>
<dbReference type="InterPro" id="IPR010173">
    <property type="entry name" value="CRISPR-assoc_Csm5"/>
</dbReference>
<sequence length="380" mass="44436">MEVKCTLKSPIFIGCGEEYSQLDYFIDKDNKIANIVDLEKAISDLDDLKKVDEISRLIIQNTVNTKVDVDAKKVLEGIGLNPEDYVIKKIKCEIKSTSKTRVKKFISQNNSYYIPGSSIKGAIRTAYIFNYYDRNFDKLVNILKGKGNKGKKVVEDSIGKIHEDFFKYLKISDSLDLDGEFRFIHTRRWSVKRDGRPKVPTDIEGMVKGTFLIDIKIEDEFFKNINKKLKTNYNPKDDEEKFNILKDLCNSMAKTVVEFELEREKRNKNRLYVEMFYQQLLNEINNNNALYLNLGFGGGFLNKTIYPLLWKHDKNNRNFNWIREIFINLAGNPKLRKAWEKARTYLDFPTTRTFYSTYSPKDGKVIPQKPLGWIKIEMVE</sequence>
<evidence type="ECO:0000256" key="6">
    <source>
        <dbReference type="ARBA" id="ARBA00031720"/>
    </source>
</evidence>
<dbReference type="STRING" id="579137.Metvu_1151"/>
<evidence type="ECO:0000259" key="7">
    <source>
        <dbReference type="Pfam" id="PF03787"/>
    </source>
</evidence>
<dbReference type="GeneID" id="8513490"/>
<dbReference type="EMBL" id="CP001787">
    <property type="protein sequence ID" value="ACX73009.1"/>
    <property type="molecule type" value="Genomic_DNA"/>
</dbReference>
<dbReference type="NCBIfam" id="TIGR01899">
    <property type="entry name" value="cas_TM1807_csm5"/>
    <property type="match status" value="1"/>
</dbReference>
<protein>
    <recommendedName>
        <fullName evidence="3">CRISPR system Cms protein Csm5</fullName>
    </recommendedName>
    <alternativeName>
        <fullName evidence="6">CRISPR type III A-associated protein Csm5</fullName>
    </alternativeName>
</protein>
<evidence type="ECO:0000256" key="3">
    <source>
        <dbReference type="ARBA" id="ARBA00016113"/>
    </source>
</evidence>
<dbReference type="Proteomes" id="UP000002063">
    <property type="component" value="Chromosome"/>
</dbReference>
<dbReference type="PANTHER" id="PTHR38007">
    <property type="entry name" value="CRISPR SYSTEM CMS PROTEIN CSM5"/>
    <property type="match status" value="1"/>
</dbReference>
<evidence type="ECO:0000256" key="1">
    <source>
        <dbReference type="ARBA" id="ARBA00003088"/>
    </source>
</evidence>
<dbReference type="HOGENOM" id="CLU_036878_3_0_2"/>
<evidence type="ECO:0000313" key="8">
    <source>
        <dbReference type="EMBL" id="ACX73009.1"/>
    </source>
</evidence>
<dbReference type="GO" id="GO:0003723">
    <property type="term" value="F:RNA binding"/>
    <property type="evidence" value="ECO:0007669"/>
    <property type="project" value="UniProtKB-KW"/>
</dbReference>
<dbReference type="Pfam" id="PF03787">
    <property type="entry name" value="RAMPs"/>
    <property type="match status" value="1"/>
</dbReference>
<dbReference type="KEGG" id="mvu:Metvu_1151"/>
<evidence type="ECO:0000256" key="4">
    <source>
        <dbReference type="ARBA" id="ARBA00022884"/>
    </source>
</evidence>
<comment type="similarity">
    <text evidence="2">Belongs to the CRISPR-associated Csm5 family.</text>
</comment>
<keyword evidence="4" id="KW-0694">RNA-binding</keyword>